<evidence type="ECO:0000313" key="2">
    <source>
        <dbReference type="Proteomes" id="UP000274131"/>
    </source>
</evidence>
<dbReference type="AlphaFoldDB" id="A0A0N4USV1"/>
<dbReference type="Proteomes" id="UP000274131">
    <property type="component" value="Unassembled WGS sequence"/>
</dbReference>
<protein>
    <submittedName>
        <fullName evidence="1 3">Uncharacterized protein</fullName>
    </submittedName>
</protein>
<evidence type="ECO:0000313" key="1">
    <source>
        <dbReference type="EMBL" id="VDD85023.1"/>
    </source>
</evidence>
<dbReference type="EMBL" id="UXUI01000109">
    <property type="protein sequence ID" value="VDD85023.1"/>
    <property type="molecule type" value="Genomic_DNA"/>
</dbReference>
<reference evidence="1 2" key="2">
    <citation type="submission" date="2018-10" db="EMBL/GenBank/DDBJ databases">
        <authorList>
            <consortium name="Pathogen Informatics"/>
        </authorList>
    </citation>
    <scope>NUCLEOTIDE SEQUENCE [LARGE SCALE GENOMIC DNA]</scope>
</reference>
<evidence type="ECO:0000313" key="3">
    <source>
        <dbReference type="WBParaSite" id="EVEC_0000023501-mRNA-1"/>
    </source>
</evidence>
<proteinExistence type="predicted"/>
<name>A0A0N4USV1_ENTVE</name>
<keyword evidence="2" id="KW-1185">Reference proteome</keyword>
<sequence length="128" mass="14516">MTPETRHFNSVTRLRTNRRPHSSNLTVGLELRRLYQTTCSKQTLVQRNPFTSAKVSVVIKRELRKLLSLAAGFAINEEEGVRQKKNTPGAFAEPFQEIRAAELGIGRKRNSWSYETGFPKTIAQAKTV</sequence>
<reference evidence="3" key="1">
    <citation type="submission" date="2017-02" db="UniProtKB">
        <authorList>
            <consortium name="WormBaseParasite"/>
        </authorList>
    </citation>
    <scope>IDENTIFICATION</scope>
</reference>
<gene>
    <name evidence="1" type="ORF">EVEC_LOCUS166</name>
</gene>
<dbReference type="WBParaSite" id="EVEC_0000023501-mRNA-1">
    <property type="protein sequence ID" value="EVEC_0000023501-mRNA-1"/>
    <property type="gene ID" value="EVEC_0000023501"/>
</dbReference>
<organism evidence="3">
    <name type="scientific">Enterobius vermicularis</name>
    <name type="common">Human pinworm</name>
    <dbReference type="NCBI Taxonomy" id="51028"/>
    <lineage>
        <taxon>Eukaryota</taxon>
        <taxon>Metazoa</taxon>
        <taxon>Ecdysozoa</taxon>
        <taxon>Nematoda</taxon>
        <taxon>Chromadorea</taxon>
        <taxon>Rhabditida</taxon>
        <taxon>Spirurina</taxon>
        <taxon>Oxyuridomorpha</taxon>
        <taxon>Oxyuroidea</taxon>
        <taxon>Oxyuridae</taxon>
        <taxon>Enterobius</taxon>
    </lineage>
</organism>
<accession>A0A0N4USV1</accession>